<dbReference type="InterPro" id="IPR036844">
    <property type="entry name" value="Hint_dom_sf"/>
</dbReference>
<organism evidence="4 5">
    <name type="scientific">Candidatus Nitrobium versatile</name>
    <dbReference type="NCBI Taxonomy" id="2884831"/>
    <lineage>
        <taxon>Bacteria</taxon>
        <taxon>Pseudomonadati</taxon>
        <taxon>Nitrospirota</taxon>
        <taxon>Nitrospiria</taxon>
        <taxon>Nitrospirales</taxon>
        <taxon>Nitrospiraceae</taxon>
        <taxon>Candidatus Nitrobium</taxon>
    </lineage>
</organism>
<dbReference type="Proteomes" id="UP000705867">
    <property type="component" value="Unassembled WGS sequence"/>
</dbReference>
<dbReference type="PROSITE" id="PS50817">
    <property type="entry name" value="INTEIN_N_TER"/>
    <property type="match status" value="1"/>
</dbReference>
<sequence length="1130" mass="130160">MEIVPKKIRIDYSYQRVPTLKRFAQCNKRVRGAMGPFGCLSADTEFLTPSGWKRIDQYEEGDLVAQYVPDKGGLEFVEPLEYFKLPCDEFYHVKNAYSIDQMLSAEHRVLYKRFGGKLAVLTAEELAQKHNSLKDGFHGKFITTFAPPEREGIDLSEAQLRLMVAVIADGHFPAQTRRCSITVRKERKKVRLRKLLAACGLSWEERHYASRPTELLFLFEAPLRQKEFDGAFWHCTPAQLQVIAEEVPHWDGHVDYWGGIIFSTTSWKSADFVQYVYSSVGRRTTIAEVEYKNGAWRKGYRVLAAHATPLTSLRSAPPIERVPSPDGFKYCFTVPSSFFVTRRNYRIVVTGNSGKSSAMLWEIIRRGHEQKPGRDGIRRTRWAVVRNCYDDQTEILTESRGWQLFKDLREGEKVATLKEGKMVFEAPSYYYAARYTGEMIGIGNDSMDLLVTPDHKLYVSRINGRTKGRSEWLFQKAQDIYGRTNYEFTMESGWEGKPPGYPVDFFEFLGFWFAEGYAGIYRYGRDHYRLVVSQKNHTAYTEGLLLKAGLRYGKYQVTNGFQYSIRMNDFTRYLTEELRRFGKSKTKYLPQWIKEAPPEHLRAFLHGYIMGDGKFRGYKKETTRFYTASKSLADDLQEIALKAGYGVIVRKHLNREEYILTLLTNGRMTPQPKQSHWYRQEYDGMVYCVEVSTHIVMVRRGGKPLWCSQTYPQLKDTTIRTVLDWLPPTIFGNHRVADHEYVITGFKDCHIELMFRALDKPEHVSNLLSLELTGGWINEAREVPKPIIDALDGRIDRYPSVRDGGCTWTGLIMDTNPPDEDSWWYKYFELDKPENAELFKQPSGLSPEAENIMTWKEYEQYERDLEEKGESLIIPGLKPDYYTNLAMGKPDDFVRVYVKGQYGFVKEGKPVYEHSWNEDIHVAKETIRPIQGREIILAFDFGLTPACAVCQITPRGYFNVLDELTSDGMGLQQFIKNLLAPLITSKYHGFPLIAVGDPAGEQRAQSDEKSCVDILRQEEFKNIRLARTNALVARIGAVEAFLSRLTDGRPTFQLDPGCRVIRKGFNGGYRYRKIHGSDNKYSPEPEKNFFSHIMNALEYAALHVGDGIRNAARPPRVRRRTYQPASTAGY</sequence>
<dbReference type="Gene3D" id="2.170.16.10">
    <property type="entry name" value="Hedgehog/Intein (Hint) domain"/>
    <property type="match status" value="1"/>
</dbReference>
<evidence type="ECO:0000313" key="5">
    <source>
        <dbReference type="Proteomes" id="UP000705867"/>
    </source>
</evidence>
<dbReference type="PRINTS" id="PR00379">
    <property type="entry name" value="INTEIN"/>
</dbReference>
<evidence type="ECO:0000256" key="1">
    <source>
        <dbReference type="ARBA" id="ARBA00022813"/>
    </source>
</evidence>
<dbReference type="AlphaFoldDB" id="A0A953M3U9"/>
<evidence type="ECO:0000313" key="4">
    <source>
        <dbReference type="EMBL" id="MBZ0158406.1"/>
    </source>
</evidence>
<name>A0A953M3U9_9BACT</name>
<dbReference type="InterPro" id="IPR006141">
    <property type="entry name" value="Intein_N"/>
</dbReference>
<proteinExistence type="predicted"/>
<dbReference type="InterPro" id="IPR004042">
    <property type="entry name" value="Intein_endonuc_central"/>
</dbReference>
<reference evidence="4" key="2">
    <citation type="submission" date="2021-08" db="EMBL/GenBank/DDBJ databases">
        <authorList>
            <person name="Dalcin Martins P."/>
        </authorList>
    </citation>
    <scope>NUCLEOTIDE SEQUENCE</scope>
    <source>
        <strain evidence="4">MAG_39</strain>
    </source>
</reference>
<keyword evidence="2" id="KW-0651">Protein splicing</keyword>
<dbReference type="GO" id="GO:0004519">
    <property type="term" value="F:endonuclease activity"/>
    <property type="evidence" value="ECO:0007669"/>
    <property type="project" value="InterPro"/>
</dbReference>
<dbReference type="PROSITE" id="PS50819">
    <property type="entry name" value="INTEIN_ENDONUCLEASE"/>
    <property type="match status" value="1"/>
</dbReference>
<keyword evidence="1" id="KW-0068">Autocatalytic cleavage</keyword>
<comment type="caution">
    <text evidence="4">The sequence shown here is derived from an EMBL/GenBank/DDBJ whole genome shotgun (WGS) entry which is preliminary data.</text>
</comment>
<dbReference type="CDD" id="cd00081">
    <property type="entry name" value="Hint"/>
    <property type="match status" value="1"/>
</dbReference>
<dbReference type="Pfam" id="PF14528">
    <property type="entry name" value="LAGLIDADG_3"/>
    <property type="match status" value="1"/>
</dbReference>
<dbReference type="SUPFAM" id="SSF55608">
    <property type="entry name" value="Homing endonucleases"/>
    <property type="match status" value="1"/>
</dbReference>
<reference evidence="4" key="1">
    <citation type="journal article" date="2021" name="bioRxiv">
        <title>Unraveling nitrogen, sulfur and carbon metabolic pathways and microbial community transcriptional responses to substrate deprivation and toxicity stresses in a bioreactor mimicking anoxic brackish coastal sediment conditions.</title>
        <authorList>
            <person name="Martins P.D."/>
            <person name="Echeveste M.J."/>
            <person name="Arshad A."/>
            <person name="Kurth J."/>
            <person name="Ouboter H."/>
            <person name="Jetten M.S.M."/>
            <person name="Welte C.U."/>
        </authorList>
    </citation>
    <scope>NUCLEOTIDE SEQUENCE</scope>
    <source>
        <strain evidence="4">MAG_39</strain>
    </source>
</reference>
<dbReference type="InterPro" id="IPR004860">
    <property type="entry name" value="LAGLIDADG_dom"/>
</dbReference>
<feature type="domain" description="DOD-type homing endonuclease" evidence="3">
    <location>
        <begin position="508"/>
        <end position="645"/>
    </location>
</feature>
<dbReference type="SUPFAM" id="SSF51294">
    <property type="entry name" value="Hedgehog/intein (Hint) domain"/>
    <property type="match status" value="2"/>
</dbReference>
<accession>A0A953M3U9</accession>
<dbReference type="EMBL" id="JAIOIV010000151">
    <property type="protein sequence ID" value="MBZ0158406.1"/>
    <property type="molecule type" value="Genomic_DNA"/>
</dbReference>
<evidence type="ECO:0000259" key="3">
    <source>
        <dbReference type="PROSITE" id="PS50819"/>
    </source>
</evidence>
<dbReference type="Gene3D" id="3.10.28.10">
    <property type="entry name" value="Homing endonucleases"/>
    <property type="match status" value="1"/>
</dbReference>
<protein>
    <recommendedName>
        <fullName evidence="3">DOD-type homing endonuclease domain-containing protein</fullName>
    </recommendedName>
</protein>
<gene>
    <name evidence="4" type="ORF">K8I29_19585</name>
</gene>
<dbReference type="InterPro" id="IPR006142">
    <property type="entry name" value="INTEIN"/>
</dbReference>
<evidence type="ECO:0000256" key="2">
    <source>
        <dbReference type="ARBA" id="ARBA00023000"/>
    </source>
</evidence>
<dbReference type="InterPro" id="IPR027434">
    <property type="entry name" value="Homing_endonucl"/>
</dbReference>
<dbReference type="InterPro" id="IPR027417">
    <property type="entry name" value="P-loop_NTPase"/>
</dbReference>
<dbReference type="GO" id="GO:0016539">
    <property type="term" value="P:intein-mediated protein splicing"/>
    <property type="evidence" value="ECO:0007669"/>
    <property type="project" value="InterPro"/>
</dbReference>
<dbReference type="Gene3D" id="3.40.50.300">
    <property type="entry name" value="P-loop containing nucleotide triphosphate hydrolases"/>
    <property type="match status" value="1"/>
</dbReference>